<proteinExistence type="predicted"/>
<evidence type="ECO:0000313" key="2">
    <source>
        <dbReference type="EMBL" id="WED66437.1"/>
    </source>
</evidence>
<keyword evidence="1" id="KW-0472">Membrane</keyword>
<keyword evidence="1" id="KW-1133">Transmembrane helix</keyword>
<dbReference type="AlphaFoldDB" id="A0AAF0CQY0"/>
<dbReference type="EMBL" id="CP119075">
    <property type="protein sequence ID" value="WED66437.1"/>
    <property type="molecule type" value="Genomic_DNA"/>
</dbReference>
<protein>
    <recommendedName>
        <fullName evidence="4">DUF4252 domain-containing protein</fullName>
    </recommendedName>
</protein>
<organism evidence="2 3">
    <name type="scientific">Synoicihabitans lomoniglobus</name>
    <dbReference type="NCBI Taxonomy" id="2909285"/>
    <lineage>
        <taxon>Bacteria</taxon>
        <taxon>Pseudomonadati</taxon>
        <taxon>Verrucomicrobiota</taxon>
        <taxon>Opitutia</taxon>
        <taxon>Opitutales</taxon>
        <taxon>Opitutaceae</taxon>
        <taxon>Synoicihabitans</taxon>
    </lineage>
</organism>
<gene>
    <name evidence="2" type="ORF">PXH66_06200</name>
</gene>
<dbReference type="Proteomes" id="UP001218638">
    <property type="component" value="Chromosome"/>
</dbReference>
<keyword evidence="3" id="KW-1185">Reference proteome</keyword>
<evidence type="ECO:0000313" key="3">
    <source>
        <dbReference type="Proteomes" id="UP001218638"/>
    </source>
</evidence>
<sequence length="214" mass="23226">MTTPATAPISSPQPRRGTRWMHWFIVMIVASLVVVAVEAASVFRLGSDAQDMRLAMEEAAAWDARTEVQFSVGPAMIGVARIVTTFIDDVPPEARQVLSGVREASVGVYRLSHQPSQAERAAMMNASAERMTGRGWHRLVAVNDGGSTVMVYTPESWDDADEINLCVAVCNGTELVIVSAASDVAPLRELVAMHAGDFRDQIGLASRPSQRDRF</sequence>
<keyword evidence="1" id="KW-0812">Transmembrane</keyword>
<dbReference type="RefSeq" id="WP_330927723.1">
    <property type="nucleotide sequence ID" value="NZ_CP119075.1"/>
</dbReference>
<name>A0AAF0CQY0_9BACT</name>
<accession>A0AAF0CQY0</accession>
<reference evidence="2" key="1">
    <citation type="submission" date="2023-03" db="EMBL/GenBank/DDBJ databases">
        <title>Lomoglobus Profundus gen. nov., sp. nov., a novel member of the phylum Verrucomicrobia, isolated from deep-marine sediment of South China Sea.</title>
        <authorList>
            <person name="Ahmad T."/>
            <person name="Ishaq S.E."/>
            <person name="Wang F."/>
        </authorList>
    </citation>
    <scope>NUCLEOTIDE SEQUENCE</scope>
    <source>
        <strain evidence="2">LMO-M01</strain>
    </source>
</reference>
<feature type="transmembrane region" description="Helical" evidence="1">
    <location>
        <begin position="20"/>
        <end position="43"/>
    </location>
</feature>
<evidence type="ECO:0008006" key="4">
    <source>
        <dbReference type="Google" id="ProtNLM"/>
    </source>
</evidence>
<dbReference type="KEGG" id="slom:PXH66_06200"/>
<evidence type="ECO:0000256" key="1">
    <source>
        <dbReference type="SAM" id="Phobius"/>
    </source>
</evidence>